<sequence>MAAITTLFQWLLLHPKADSSIPAAAVAMRPQPLTVTRPPKGFESLVIDREKDGHMACVTNPSLANATTLFFKSSHYNLEITVEDNESEERLLNRFRREVNRCGIIRECKRRRFFETSQEYRKRKTREANRKRAFSMRRTPQQKMSRKMKKKKEKKEKKEAAKNNREGDEEENDNWEVPEGELPY</sequence>
<accession>A0ACB9MZJ0</accession>
<proteinExistence type="predicted"/>
<name>A0ACB9MZJ0_9MYRT</name>
<dbReference type="EMBL" id="CM042887">
    <property type="protein sequence ID" value="KAI4329512.1"/>
    <property type="molecule type" value="Genomic_DNA"/>
</dbReference>
<comment type="caution">
    <text evidence="1">The sequence shown here is derived from an EMBL/GenBank/DDBJ whole genome shotgun (WGS) entry which is preliminary data.</text>
</comment>
<evidence type="ECO:0000313" key="1">
    <source>
        <dbReference type="EMBL" id="KAI4329512.1"/>
    </source>
</evidence>
<keyword evidence="2" id="KW-1185">Reference proteome</keyword>
<evidence type="ECO:0000313" key="2">
    <source>
        <dbReference type="Proteomes" id="UP001057402"/>
    </source>
</evidence>
<dbReference type="Proteomes" id="UP001057402">
    <property type="component" value="Chromosome 8"/>
</dbReference>
<reference evidence="2" key="1">
    <citation type="journal article" date="2023" name="Front. Plant Sci.">
        <title>Chromosomal-level genome assembly of Melastoma candidum provides insights into trichome evolution.</title>
        <authorList>
            <person name="Zhong Y."/>
            <person name="Wu W."/>
            <person name="Sun C."/>
            <person name="Zou P."/>
            <person name="Liu Y."/>
            <person name="Dai S."/>
            <person name="Zhou R."/>
        </authorList>
    </citation>
    <scope>NUCLEOTIDE SEQUENCE [LARGE SCALE GENOMIC DNA]</scope>
</reference>
<protein>
    <submittedName>
        <fullName evidence="1">Uncharacterized protein</fullName>
    </submittedName>
</protein>
<gene>
    <name evidence="1" type="ORF">MLD38_027893</name>
</gene>
<organism evidence="1 2">
    <name type="scientific">Melastoma candidum</name>
    <dbReference type="NCBI Taxonomy" id="119954"/>
    <lineage>
        <taxon>Eukaryota</taxon>
        <taxon>Viridiplantae</taxon>
        <taxon>Streptophyta</taxon>
        <taxon>Embryophyta</taxon>
        <taxon>Tracheophyta</taxon>
        <taxon>Spermatophyta</taxon>
        <taxon>Magnoliopsida</taxon>
        <taxon>eudicotyledons</taxon>
        <taxon>Gunneridae</taxon>
        <taxon>Pentapetalae</taxon>
        <taxon>rosids</taxon>
        <taxon>malvids</taxon>
        <taxon>Myrtales</taxon>
        <taxon>Melastomataceae</taxon>
        <taxon>Melastomatoideae</taxon>
        <taxon>Melastomateae</taxon>
        <taxon>Melastoma</taxon>
    </lineage>
</organism>